<organism evidence="2 3">
    <name type="scientific">Hymenobacter crusticola</name>
    <dbReference type="NCBI Taxonomy" id="1770526"/>
    <lineage>
        <taxon>Bacteria</taxon>
        <taxon>Pseudomonadati</taxon>
        <taxon>Bacteroidota</taxon>
        <taxon>Cytophagia</taxon>
        <taxon>Cytophagales</taxon>
        <taxon>Hymenobacteraceae</taxon>
        <taxon>Hymenobacter</taxon>
    </lineage>
</organism>
<feature type="transmembrane region" description="Helical" evidence="1">
    <location>
        <begin position="43"/>
        <end position="65"/>
    </location>
</feature>
<accession>A0A243WIR3</accession>
<comment type="caution">
    <text evidence="2">The sequence shown here is derived from an EMBL/GenBank/DDBJ whole genome shotgun (WGS) entry which is preliminary data.</text>
</comment>
<dbReference type="Proteomes" id="UP000194873">
    <property type="component" value="Unassembled WGS sequence"/>
</dbReference>
<protein>
    <recommendedName>
        <fullName evidence="4">DUF4149 domain-containing protein</fullName>
    </recommendedName>
</protein>
<keyword evidence="1" id="KW-0812">Transmembrane</keyword>
<feature type="transmembrane region" description="Helical" evidence="1">
    <location>
        <begin position="90"/>
        <end position="111"/>
    </location>
</feature>
<sequence>MSAGLCLGVLVGNVALLWVWVQIPAWYRSGSADVGSYAALQQVWLGAAALSVVLLLTNAAVLRWATLPLALPHLEHAGPVDTAQFWKHHLVFWLCVVFHLACLAFATWLAYRSMSKGWQ</sequence>
<evidence type="ECO:0000256" key="1">
    <source>
        <dbReference type="SAM" id="Phobius"/>
    </source>
</evidence>
<proteinExistence type="predicted"/>
<evidence type="ECO:0000313" key="2">
    <source>
        <dbReference type="EMBL" id="OUJ75452.1"/>
    </source>
</evidence>
<reference evidence="2 3" key="1">
    <citation type="submission" date="2017-01" db="EMBL/GenBank/DDBJ databases">
        <title>A new Hymenobacter.</title>
        <authorList>
            <person name="Liang Y."/>
            <person name="Feng F."/>
        </authorList>
    </citation>
    <scope>NUCLEOTIDE SEQUENCE [LARGE SCALE GENOMIC DNA]</scope>
    <source>
        <strain evidence="2">MIMBbqt21</strain>
    </source>
</reference>
<feature type="transmembrane region" description="Helical" evidence="1">
    <location>
        <begin position="5"/>
        <end position="23"/>
    </location>
</feature>
<evidence type="ECO:0000313" key="3">
    <source>
        <dbReference type="Proteomes" id="UP000194873"/>
    </source>
</evidence>
<evidence type="ECO:0008006" key="4">
    <source>
        <dbReference type="Google" id="ProtNLM"/>
    </source>
</evidence>
<keyword evidence="3" id="KW-1185">Reference proteome</keyword>
<gene>
    <name evidence="2" type="ORF">BXP70_05420</name>
</gene>
<dbReference type="AlphaFoldDB" id="A0A243WIR3"/>
<name>A0A243WIR3_9BACT</name>
<keyword evidence="1" id="KW-0472">Membrane</keyword>
<dbReference type="EMBL" id="MTSE01000002">
    <property type="protein sequence ID" value="OUJ75452.1"/>
    <property type="molecule type" value="Genomic_DNA"/>
</dbReference>
<keyword evidence="1" id="KW-1133">Transmembrane helix</keyword>